<feature type="domain" description="Alpha/beta hydrolase fold-3" evidence="2">
    <location>
        <begin position="4"/>
        <end position="70"/>
    </location>
</feature>
<evidence type="ECO:0000256" key="1">
    <source>
        <dbReference type="ARBA" id="ARBA00010515"/>
    </source>
</evidence>
<reference evidence="3 4" key="1">
    <citation type="submission" date="2019-06" db="EMBL/GenBank/DDBJ databases">
        <title>A chromosomal-level reference genome of Carpinus fangiana (Coryloideae, Betulaceae).</title>
        <authorList>
            <person name="Yang X."/>
            <person name="Wang Z."/>
            <person name="Zhang L."/>
            <person name="Hao G."/>
            <person name="Liu J."/>
            <person name="Yang Y."/>
        </authorList>
    </citation>
    <scope>NUCLEOTIDE SEQUENCE [LARGE SCALE GENOMIC DNA]</scope>
    <source>
        <strain evidence="3">Cfa_2016G</strain>
        <tissue evidence="3">Leaf</tissue>
    </source>
</reference>
<proteinExistence type="inferred from homology"/>
<dbReference type="GO" id="GO:0016787">
    <property type="term" value="F:hydrolase activity"/>
    <property type="evidence" value="ECO:0007669"/>
    <property type="project" value="InterPro"/>
</dbReference>
<dbReference type="OrthoDB" id="408631at2759"/>
<dbReference type="InterPro" id="IPR013094">
    <property type="entry name" value="AB_hydrolase_3"/>
</dbReference>
<accession>A0A5N6RRS6</accession>
<keyword evidence="4" id="KW-1185">Reference proteome</keyword>
<comment type="similarity">
    <text evidence="1">Belongs to the 'GDXG' lipolytic enzyme family.</text>
</comment>
<dbReference type="Gene3D" id="3.40.50.1820">
    <property type="entry name" value="alpha/beta hydrolase"/>
    <property type="match status" value="1"/>
</dbReference>
<evidence type="ECO:0000313" key="3">
    <source>
        <dbReference type="EMBL" id="KAE8125136.1"/>
    </source>
</evidence>
<evidence type="ECO:0000259" key="2">
    <source>
        <dbReference type="Pfam" id="PF07859"/>
    </source>
</evidence>
<name>A0A5N6RRS6_9ROSI</name>
<gene>
    <name evidence="3" type="ORF">FH972_019970</name>
</gene>
<dbReference type="Proteomes" id="UP000327013">
    <property type="component" value="Chromosome 8"/>
</dbReference>
<protein>
    <recommendedName>
        <fullName evidence="2">Alpha/beta hydrolase fold-3 domain-containing protein</fullName>
    </recommendedName>
</protein>
<organism evidence="3 4">
    <name type="scientific">Carpinus fangiana</name>
    <dbReference type="NCBI Taxonomy" id="176857"/>
    <lineage>
        <taxon>Eukaryota</taxon>
        <taxon>Viridiplantae</taxon>
        <taxon>Streptophyta</taxon>
        <taxon>Embryophyta</taxon>
        <taxon>Tracheophyta</taxon>
        <taxon>Spermatophyta</taxon>
        <taxon>Magnoliopsida</taxon>
        <taxon>eudicotyledons</taxon>
        <taxon>Gunneridae</taxon>
        <taxon>Pentapetalae</taxon>
        <taxon>rosids</taxon>
        <taxon>fabids</taxon>
        <taxon>Fagales</taxon>
        <taxon>Betulaceae</taxon>
        <taxon>Carpinus</taxon>
    </lineage>
</organism>
<evidence type="ECO:0000313" key="4">
    <source>
        <dbReference type="Proteomes" id="UP000327013"/>
    </source>
</evidence>
<dbReference type="EMBL" id="CM017328">
    <property type="protein sequence ID" value="KAE8125136.1"/>
    <property type="molecule type" value="Genomic_DNA"/>
</dbReference>
<dbReference type="Pfam" id="PF07859">
    <property type="entry name" value="Abhydrolase_3"/>
    <property type="match status" value="1"/>
</dbReference>
<dbReference type="InterPro" id="IPR029058">
    <property type="entry name" value="AB_hydrolase_fold"/>
</dbReference>
<dbReference type="AlphaFoldDB" id="A0A5N6RRS6"/>
<sequence>MVDKFLSFALLAGCTKDHPITFSMGSSAPPLGELNLPPLLLCIAENDLVIDTEMEYYEAMKKTNKEVELSAVD</sequence>